<feature type="transmembrane region" description="Helical" evidence="19">
    <location>
        <begin position="283"/>
        <end position="309"/>
    </location>
</feature>
<dbReference type="Gene3D" id="3.40.50.1000">
    <property type="entry name" value="HAD superfamily/HAD-like"/>
    <property type="match status" value="1"/>
</dbReference>
<dbReference type="Gene3D" id="3.40.1110.10">
    <property type="entry name" value="Calcium-transporting ATPase, cytoplasmic domain N"/>
    <property type="match status" value="1"/>
</dbReference>
<keyword evidence="15 19" id="KW-0472">Membrane</keyword>
<keyword evidence="6" id="KW-1003">Cell membrane</keyword>
<dbReference type="NCBIfam" id="TIGR01524">
    <property type="entry name" value="ATPase-IIIB_Mg"/>
    <property type="match status" value="1"/>
</dbReference>
<dbReference type="InterPro" id="IPR006068">
    <property type="entry name" value="ATPase_P-typ_cation-transptr_C"/>
</dbReference>
<dbReference type="PRINTS" id="PR01836">
    <property type="entry name" value="MGATPASE"/>
</dbReference>
<keyword evidence="14 19" id="KW-1133">Transmembrane helix</keyword>
<keyword evidence="10" id="KW-0547">Nucleotide-binding</keyword>
<dbReference type="InterPro" id="IPR006415">
    <property type="entry name" value="P-type_ATPase_IIIB"/>
</dbReference>
<evidence type="ECO:0000313" key="21">
    <source>
        <dbReference type="EMBL" id="MBS2548298.1"/>
    </source>
</evidence>
<dbReference type="InterPro" id="IPR018303">
    <property type="entry name" value="ATPase_P-typ_P_site"/>
</dbReference>
<dbReference type="SUPFAM" id="SSF56784">
    <property type="entry name" value="HAD-like"/>
    <property type="match status" value="1"/>
</dbReference>
<dbReference type="Pfam" id="PF00122">
    <property type="entry name" value="E1-E2_ATPase"/>
    <property type="match status" value="1"/>
</dbReference>
<evidence type="ECO:0000256" key="2">
    <source>
        <dbReference type="ARBA" id="ARBA00004429"/>
    </source>
</evidence>
<evidence type="ECO:0000256" key="5">
    <source>
        <dbReference type="ARBA" id="ARBA00013555"/>
    </source>
</evidence>
<dbReference type="SUPFAM" id="SSF81653">
    <property type="entry name" value="Calcium ATPase, transduction domain A"/>
    <property type="match status" value="1"/>
</dbReference>
<evidence type="ECO:0000256" key="7">
    <source>
        <dbReference type="ARBA" id="ARBA00022519"/>
    </source>
</evidence>
<dbReference type="InterPro" id="IPR023299">
    <property type="entry name" value="ATPase_P-typ_cyto_dom_N"/>
</dbReference>
<comment type="catalytic activity">
    <reaction evidence="17">
        <text>Mg(2+)(out) + ATP + H2O = Mg(2+)(in) + ADP + phosphate + H(+)</text>
        <dbReference type="Rhea" id="RHEA:10260"/>
        <dbReference type="ChEBI" id="CHEBI:15377"/>
        <dbReference type="ChEBI" id="CHEBI:15378"/>
        <dbReference type="ChEBI" id="CHEBI:18420"/>
        <dbReference type="ChEBI" id="CHEBI:30616"/>
        <dbReference type="ChEBI" id="CHEBI:43474"/>
        <dbReference type="ChEBI" id="CHEBI:456216"/>
        <dbReference type="EC" id="7.2.2.14"/>
    </reaction>
</comment>
<evidence type="ECO:0000259" key="20">
    <source>
        <dbReference type="SMART" id="SM00831"/>
    </source>
</evidence>
<comment type="function">
    <text evidence="1">Mediates magnesium influx to the cytosol.</text>
</comment>
<feature type="transmembrane region" description="Helical" evidence="19">
    <location>
        <begin position="730"/>
        <end position="752"/>
    </location>
</feature>
<dbReference type="InterPro" id="IPR059000">
    <property type="entry name" value="ATPase_P-type_domA"/>
</dbReference>
<keyword evidence="11" id="KW-0067">ATP-binding</keyword>
<dbReference type="InterPro" id="IPR001757">
    <property type="entry name" value="P_typ_ATPase"/>
</dbReference>
<feature type="transmembrane region" description="Helical" evidence="19">
    <location>
        <begin position="764"/>
        <end position="781"/>
    </location>
</feature>
<evidence type="ECO:0000256" key="1">
    <source>
        <dbReference type="ARBA" id="ARBA00003954"/>
    </source>
</evidence>
<evidence type="ECO:0000256" key="15">
    <source>
        <dbReference type="ARBA" id="ARBA00023136"/>
    </source>
</evidence>
<evidence type="ECO:0000256" key="12">
    <source>
        <dbReference type="ARBA" id="ARBA00022842"/>
    </source>
</evidence>
<dbReference type="EMBL" id="JAAFYZ010000046">
    <property type="protein sequence ID" value="MBS2548298.1"/>
    <property type="molecule type" value="Genomic_DNA"/>
</dbReference>
<dbReference type="Pfam" id="PF00689">
    <property type="entry name" value="Cation_ATPase_C"/>
    <property type="match status" value="1"/>
</dbReference>
<evidence type="ECO:0000256" key="8">
    <source>
        <dbReference type="ARBA" id="ARBA00022553"/>
    </source>
</evidence>
<feature type="transmembrane region" description="Helical" evidence="19">
    <location>
        <begin position="793"/>
        <end position="812"/>
    </location>
</feature>
<feature type="transmembrane region" description="Helical" evidence="19">
    <location>
        <begin position="824"/>
        <end position="842"/>
    </location>
</feature>
<dbReference type="Pfam" id="PF00702">
    <property type="entry name" value="Hydrolase"/>
    <property type="match status" value="1"/>
</dbReference>
<evidence type="ECO:0000256" key="3">
    <source>
        <dbReference type="ARBA" id="ARBA00008746"/>
    </source>
</evidence>
<proteinExistence type="inferred from homology"/>
<evidence type="ECO:0000256" key="9">
    <source>
        <dbReference type="ARBA" id="ARBA00022692"/>
    </source>
</evidence>
<feature type="transmembrane region" description="Helical" evidence="19">
    <location>
        <begin position="257"/>
        <end position="277"/>
    </location>
</feature>
<evidence type="ECO:0000256" key="11">
    <source>
        <dbReference type="ARBA" id="ARBA00022840"/>
    </source>
</evidence>
<sequence length="884" mass="93480">MTAAALSQPAASVHEAASAASLPTADVLRGLGVTAEQGLPGEEVARRQAEYGPNAVASHKARMLSVLWHQLRSPLLGLLIAAAAVSFLVGERSDAVIIGVIVAVSVGLGFVNEYRAEKAAEALHSQIHHTTVVVRDGRPGTVDVTALVPGDLVELKLGDIVPADLRLLAVTGLECDESVLTGESLPTDKHTDPVPAGTTLAELSGCALMGTVVHAGSATGLVVATGPRTEFGKIAAGLDTHPLDTEFQVGLRKFSMLLVYVAGALTTTIFVMNVVLHKPIIDALLFSLAIAVGITPQLLPAVVSTSLAAGSRRMSRRKVLVKRLVCIEDLGDVDVLFTDKTGTLTAGRIDYEHAVSADPGDDGAAGQEAVLRWGLLCTENSGADGLAVGGNPLDQALWQSPAAQTLHPALADYARLATLPFDHERRMASTLVRDGAGQRTIVTKGAPESVLDRCVDVPEAARKALDAEFAAGNRVVAVATRPVSGMSQVTPDDERGLILVGFLVFLDPPKQDAAQALRRLADLGITVKVVTGDNAAVALKVCHDLGLGRGDALTGTDLDKLDDTRLAAAIATTTVFARVSPEDKARIVRVQRLTGGGVAFLGDGVNDALALHAADVGISVDSATDVAKDAADVILLEKDLDVLADGVAEGRRIFANTIKYVLMGTSSNFGNMASAAGASLFLSFLPMLPSQILLNNLLYDTSQLAIPTDNVDEEQLRKPSHWDIGFIRRFMIYFGPLSSVFDFITFGVMLWVFHSGPAQFRSGWFVESLATQTLVIFAIRTRRIPFFRSHPSLPLTLAALTVVAIGAVLPATPLAHTLGFQPLPAAYFAALAGMVIGYLVLIEIGKKIFYRAAATTAPRTHADKSRRNLRHLRRRAARFSTAER</sequence>
<dbReference type="SUPFAM" id="SSF81665">
    <property type="entry name" value="Calcium ATPase, transmembrane domain M"/>
    <property type="match status" value="1"/>
</dbReference>
<evidence type="ECO:0000256" key="6">
    <source>
        <dbReference type="ARBA" id="ARBA00022475"/>
    </source>
</evidence>
<evidence type="ECO:0000256" key="10">
    <source>
        <dbReference type="ARBA" id="ARBA00022741"/>
    </source>
</evidence>
<feature type="domain" description="Cation-transporting P-type ATPase N-terminal" evidence="20">
    <location>
        <begin position="18"/>
        <end position="91"/>
    </location>
</feature>
<dbReference type="InterPro" id="IPR008250">
    <property type="entry name" value="ATPase_P-typ_transduc_dom_A_sf"/>
</dbReference>
<dbReference type="Pfam" id="PF00690">
    <property type="entry name" value="Cation_ATPase_N"/>
    <property type="match status" value="1"/>
</dbReference>
<evidence type="ECO:0000256" key="17">
    <source>
        <dbReference type="ARBA" id="ARBA00047295"/>
    </source>
</evidence>
<dbReference type="SMART" id="SM00831">
    <property type="entry name" value="Cation_ATPase_N"/>
    <property type="match status" value="1"/>
</dbReference>
<keyword evidence="22" id="KW-1185">Reference proteome</keyword>
<dbReference type="Gene3D" id="1.20.1110.10">
    <property type="entry name" value="Calcium-transporting ATPase, transmembrane domain"/>
    <property type="match status" value="1"/>
</dbReference>
<gene>
    <name evidence="21" type="primary">mgtA</name>
    <name evidence="21" type="ORF">KGQ19_15645</name>
</gene>
<evidence type="ECO:0000256" key="13">
    <source>
        <dbReference type="ARBA" id="ARBA00022967"/>
    </source>
</evidence>
<dbReference type="NCBIfam" id="TIGR01494">
    <property type="entry name" value="ATPase_P-type"/>
    <property type="match status" value="2"/>
</dbReference>
<dbReference type="EC" id="7.2.2.14" evidence="4"/>
<evidence type="ECO:0000256" key="18">
    <source>
        <dbReference type="ARBA" id="ARBA00049360"/>
    </source>
</evidence>
<evidence type="ECO:0000256" key="14">
    <source>
        <dbReference type="ARBA" id="ARBA00022989"/>
    </source>
</evidence>
<evidence type="ECO:0000256" key="4">
    <source>
        <dbReference type="ARBA" id="ARBA00012786"/>
    </source>
</evidence>
<protein>
    <recommendedName>
        <fullName evidence="5">Magnesium-transporting ATPase, P-type 1</fullName>
        <ecNumber evidence="4">7.2.2.14</ecNumber>
    </recommendedName>
    <alternativeName>
        <fullName evidence="16">Mg(2+) transport ATPase, P-type 1</fullName>
    </alternativeName>
</protein>
<dbReference type="SFLD" id="SFLDG00002">
    <property type="entry name" value="C1.7:_P-type_atpase_like"/>
    <property type="match status" value="1"/>
</dbReference>
<dbReference type="Proteomes" id="UP000730482">
    <property type="component" value="Unassembled WGS sequence"/>
</dbReference>
<keyword evidence="9 19" id="KW-0812">Transmembrane</keyword>
<evidence type="ECO:0000256" key="16">
    <source>
        <dbReference type="ARBA" id="ARBA00029806"/>
    </source>
</evidence>
<dbReference type="InterPro" id="IPR036412">
    <property type="entry name" value="HAD-like_sf"/>
</dbReference>
<dbReference type="SFLD" id="SFLDS00003">
    <property type="entry name" value="Haloacid_Dehalogenase"/>
    <property type="match status" value="1"/>
</dbReference>
<reference evidence="21 22" key="1">
    <citation type="submission" date="2020-02" db="EMBL/GenBank/DDBJ databases">
        <title>Acidophilic actinobacteria isolated from forest soil.</title>
        <authorList>
            <person name="Golinska P."/>
        </authorList>
    </citation>
    <scope>NUCLEOTIDE SEQUENCE [LARGE SCALE GENOMIC DNA]</scope>
    <source>
        <strain evidence="21 22">NL8</strain>
    </source>
</reference>
<comment type="catalytic activity">
    <reaction evidence="18">
        <text>ATP + H2O = ADP + phosphate + H(+)</text>
        <dbReference type="Rhea" id="RHEA:13065"/>
        <dbReference type="ChEBI" id="CHEBI:15377"/>
        <dbReference type="ChEBI" id="CHEBI:15378"/>
        <dbReference type="ChEBI" id="CHEBI:30616"/>
        <dbReference type="ChEBI" id="CHEBI:43474"/>
        <dbReference type="ChEBI" id="CHEBI:456216"/>
    </reaction>
</comment>
<comment type="subcellular location">
    <subcellularLocation>
        <location evidence="2">Cell inner membrane</location>
        <topology evidence="2">Multi-pass membrane protein</topology>
    </subcellularLocation>
</comment>
<feature type="transmembrane region" description="Helical" evidence="19">
    <location>
        <begin position="71"/>
        <end position="89"/>
    </location>
</feature>
<keyword evidence="8" id="KW-0597">Phosphoprotein</keyword>
<dbReference type="RefSeq" id="WP_212009873.1">
    <property type="nucleotide sequence ID" value="NZ_JAAFYZ010000046.1"/>
</dbReference>
<accession>A0ABS5KQH3</accession>
<dbReference type="InterPro" id="IPR023298">
    <property type="entry name" value="ATPase_P-typ_TM_dom_sf"/>
</dbReference>
<evidence type="ECO:0000313" key="22">
    <source>
        <dbReference type="Proteomes" id="UP000730482"/>
    </source>
</evidence>
<keyword evidence="13" id="KW-1278">Translocase</keyword>
<feature type="transmembrane region" description="Helical" evidence="19">
    <location>
        <begin position="95"/>
        <end position="111"/>
    </location>
</feature>
<dbReference type="SFLD" id="SFLDF00027">
    <property type="entry name" value="p-type_atpase"/>
    <property type="match status" value="1"/>
</dbReference>
<name>A0ABS5KQH3_9ACTN</name>
<dbReference type="PROSITE" id="PS00154">
    <property type="entry name" value="ATPASE_E1_E2"/>
    <property type="match status" value="1"/>
</dbReference>
<comment type="caution">
    <text evidence="21">The sequence shown here is derived from an EMBL/GenBank/DDBJ whole genome shotgun (WGS) entry which is preliminary data.</text>
</comment>
<keyword evidence="7" id="KW-0997">Cell inner membrane</keyword>
<dbReference type="InterPro" id="IPR044492">
    <property type="entry name" value="P_typ_ATPase_HD_dom"/>
</dbReference>
<comment type="similarity">
    <text evidence="3">Belongs to the cation transport ATPase (P-type) (TC 3.A.3) family. Type IIIB subfamily.</text>
</comment>
<evidence type="ECO:0000256" key="19">
    <source>
        <dbReference type="SAM" id="Phobius"/>
    </source>
</evidence>
<organism evidence="21 22">
    <name type="scientific">Catenulispora pinistramenti</name>
    <dbReference type="NCBI Taxonomy" id="2705254"/>
    <lineage>
        <taxon>Bacteria</taxon>
        <taxon>Bacillati</taxon>
        <taxon>Actinomycetota</taxon>
        <taxon>Actinomycetes</taxon>
        <taxon>Catenulisporales</taxon>
        <taxon>Catenulisporaceae</taxon>
        <taxon>Catenulispora</taxon>
    </lineage>
</organism>
<dbReference type="PANTHER" id="PTHR42861">
    <property type="entry name" value="CALCIUM-TRANSPORTING ATPASE"/>
    <property type="match status" value="1"/>
</dbReference>
<dbReference type="InterPro" id="IPR023214">
    <property type="entry name" value="HAD_sf"/>
</dbReference>
<dbReference type="InterPro" id="IPR004014">
    <property type="entry name" value="ATPase_P-typ_cation-transptr_N"/>
</dbReference>
<keyword evidence="12" id="KW-0460">Magnesium</keyword>
<dbReference type="Gene3D" id="2.70.150.10">
    <property type="entry name" value="Calcium-transporting ATPase, cytoplasmic transduction domain A"/>
    <property type="match status" value="1"/>
</dbReference>